<evidence type="ECO:0000313" key="1">
    <source>
        <dbReference type="EMBL" id="TXG60228.1"/>
    </source>
</evidence>
<organism evidence="1 2">
    <name type="scientific">Acer yangbiense</name>
    <dbReference type="NCBI Taxonomy" id="1000413"/>
    <lineage>
        <taxon>Eukaryota</taxon>
        <taxon>Viridiplantae</taxon>
        <taxon>Streptophyta</taxon>
        <taxon>Embryophyta</taxon>
        <taxon>Tracheophyta</taxon>
        <taxon>Spermatophyta</taxon>
        <taxon>Magnoliopsida</taxon>
        <taxon>eudicotyledons</taxon>
        <taxon>Gunneridae</taxon>
        <taxon>Pentapetalae</taxon>
        <taxon>rosids</taxon>
        <taxon>malvids</taxon>
        <taxon>Sapindales</taxon>
        <taxon>Sapindaceae</taxon>
        <taxon>Hippocastanoideae</taxon>
        <taxon>Acereae</taxon>
        <taxon>Acer</taxon>
    </lineage>
</organism>
<accession>A0A5C7HTQ9</accession>
<name>A0A5C7HTQ9_9ROSI</name>
<comment type="caution">
    <text evidence="1">The sequence shown here is derived from an EMBL/GenBank/DDBJ whole genome shotgun (WGS) entry which is preliminary data.</text>
</comment>
<dbReference type="AlphaFoldDB" id="A0A5C7HTQ9"/>
<dbReference type="EMBL" id="VAHF01000006">
    <property type="protein sequence ID" value="TXG60228.1"/>
    <property type="molecule type" value="Genomic_DNA"/>
</dbReference>
<reference evidence="2" key="1">
    <citation type="journal article" date="2019" name="Gigascience">
        <title>De novo genome assembly of the endangered Acer yangbiense, a plant species with extremely small populations endemic to Yunnan Province, China.</title>
        <authorList>
            <person name="Yang J."/>
            <person name="Wariss H.M."/>
            <person name="Tao L."/>
            <person name="Zhang R."/>
            <person name="Yun Q."/>
            <person name="Hollingsworth P."/>
            <person name="Dao Z."/>
            <person name="Luo G."/>
            <person name="Guo H."/>
            <person name="Ma Y."/>
            <person name="Sun W."/>
        </authorList>
    </citation>
    <scope>NUCLEOTIDE SEQUENCE [LARGE SCALE GENOMIC DNA]</scope>
    <source>
        <strain evidence="2">cv. Malutang</strain>
    </source>
</reference>
<evidence type="ECO:0008006" key="3">
    <source>
        <dbReference type="Google" id="ProtNLM"/>
    </source>
</evidence>
<keyword evidence="2" id="KW-1185">Reference proteome</keyword>
<dbReference type="OrthoDB" id="10530445at2759"/>
<protein>
    <recommendedName>
        <fullName evidence="3">Reverse transcriptase Ty1/copia-type domain-containing protein</fullName>
    </recommendedName>
</protein>
<dbReference type="Proteomes" id="UP000323000">
    <property type="component" value="Chromosome 6"/>
</dbReference>
<evidence type="ECO:0000313" key="2">
    <source>
        <dbReference type="Proteomes" id="UP000323000"/>
    </source>
</evidence>
<sequence length="357" mass="39124">MPKEEAKDDGERGVVIEIHITTKISDSGNKEIQQEVVLKEPRSTAQERPRMEIKRDRKAGKLWLSQKRYIHRVLEKFSMLDAKAISTLLASHFVLSAKQCPSTGAEMEEMVKVSYANAVGCLMLYVCSVSKALRVLRIKGFTFVALAVLRCSISKALRALHIGGFTFFAIAVLRCSVSEVLSFRTNYASALRIEVFTFFTLVVLRIGGFKFFTLAVLQCSVSEALHFSHWLCFGAPYRRLYVFRTGCASVLRIKGFKFFTLIVLWCSETFLAPICGDFSTPVADFLAPICGDFSAPVGDLLAPLGGGFSAPIGDFLAPMCGDFSAHMGDFLAPICGDFSALVGYLLALLGGGFSAPI</sequence>
<proteinExistence type="predicted"/>
<gene>
    <name evidence="1" type="ORF">EZV62_014801</name>
</gene>